<evidence type="ECO:0000313" key="3">
    <source>
        <dbReference type="Proteomes" id="UP000008063"/>
    </source>
</evidence>
<dbReference type="HOGENOM" id="CLU_1636419_0_0_1"/>
<organism evidence="3">
    <name type="scientific">Serpula lacrymans var. lacrymans (strain S7.3)</name>
    <name type="common">Dry rot fungus</name>
    <dbReference type="NCBI Taxonomy" id="936435"/>
    <lineage>
        <taxon>Eukaryota</taxon>
        <taxon>Fungi</taxon>
        <taxon>Dikarya</taxon>
        <taxon>Basidiomycota</taxon>
        <taxon>Agaricomycotina</taxon>
        <taxon>Agaricomycetes</taxon>
        <taxon>Agaricomycetidae</taxon>
        <taxon>Boletales</taxon>
        <taxon>Coniophorineae</taxon>
        <taxon>Serpulaceae</taxon>
        <taxon>Serpula</taxon>
    </lineage>
</organism>
<name>F8PFM4_SERL3</name>
<dbReference type="InParanoid" id="F8PFM4"/>
<feature type="compositionally biased region" description="Polar residues" evidence="1">
    <location>
        <begin position="15"/>
        <end position="41"/>
    </location>
</feature>
<keyword evidence="3" id="KW-1185">Reference proteome</keyword>
<evidence type="ECO:0000256" key="1">
    <source>
        <dbReference type="SAM" id="MobiDB-lite"/>
    </source>
</evidence>
<feature type="region of interest" description="Disordered" evidence="1">
    <location>
        <begin position="1"/>
        <end position="42"/>
    </location>
</feature>
<dbReference type="Proteomes" id="UP000008063">
    <property type="component" value="Unassembled WGS sequence"/>
</dbReference>
<evidence type="ECO:0000313" key="2">
    <source>
        <dbReference type="EMBL" id="EGO05313.1"/>
    </source>
</evidence>
<dbReference type="EMBL" id="GL945474">
    <property type="protein sequence ID" value="EGO05313.1"/>
    <property type="molecule type" value="Genomic_DNA"/>
</dbReference>
<accession>F8PFM4</accession>
<gene>
    <name evidence="2" type="ORF">SERLA73DRAFT_174411</name>
</gene>
<proteinExistence type="predicted"/>
<protein>
    <submittedName>
        <fullName evidence="2">Uncharacterized protein</fullName>
    </submittedName>
</protein>
<sequence>MCDGLLSDGEMGGELQQQAPQESSGPPWQAKQAPNQTQSPEVETLMRTGLAQTANYPLDQKAGQHAQLPSQILQEIAYWQHKRKIHDFVELSYVSVPYRLQNGLGLLIVNLAEMRTLHHCQVADAYAERNQGNVGDYLQEKVHQLHDDVNESVEIHQRNCCE</sequence>
<dbReference type="AlphaFoldDB" id="F8PFM4"/>
<reference evidence="3" key="1">
    <citation type="journal article" date="2011" name="Science">
        <title>The plant cell wall-decomposing machinery underlies the functional diversity of forest fungi.</title>
        <authorList>
            <person name="Eastwood D.C."/>
            <person name="Floudas D."/>
            <person name="Binder M."/>
            <person name="Majcherczyk A."/>
            <person name="Schneider P."/>
            <person name="Aerts A."/>
            <person name="Asiegbu F.O."/>
            <person name="Baker S.E."/>
            <person name="Barry K."/>
            <person name="Bendiksby M."/>
            <person name="Blumentritt M."/>
            <person name="Coutinho P.M."/>
            <person name="Cullen D."/>
            <person name="de Vries R.P."/>
            <person name="Gathman A."/>
            <person name="Goodell B."/>
            <person name="Henrissat B."/>
            <person name="Ihrmark K."/>
            <person name="Kauserud H."/>
            <person name="Kohler A."/>
            <person name="LaButti K."/>
            <person name="Lapidus A."/>
            <person name="Lavin J.L."/>
            <person name="Lee Y.-H."/>
            <person name="Lindquist E."/>
            <person name="Lilly W."/>
            <person name="Lucas S."/>
            <person name="Morin E."/>
            <person name="Murat C."/>
            <person name="Oguiza J.A."/>
            <person name="Park J."/>
            <person name="Pisabarro A.G."/>
            <person name="Riley R."/>
            <person name="Rosling A."/>
            <person name="Salamov A."/>
            <person name="Schmidt O."/>
            <person name="Schmutz J."/>
            <person name="Skrede I."/>
            <person name="Stenlid J."/>
            <person name="Wiebenga A."/>
            <person name="Xie X."/>
            <person name="Kuees U."/>
            <person name="Hibbett D.S."/>
            <person name="Hoffmeister D."/>
            <person name="Hoegberg N."/>
            <person name="Martin F."/>
            <person name="Grigoriev I.V."/>
            <person name="Watkinson S.C."/>
        </authorList>
    </citation>
    <scope>NUCLEOTIDE SEQUENCE [LARGE SCALE GENOMIC DNA]</scope>
    <source>
        <strain evidence="3">strain S7.3</strain>
    </source>
</reference>